<evidence type="ECO:0008006" key="3">
    <source>
        <dbReference type="Google" id="ProtNLM"/>
    </source>
</evidence>
<protein>
    <recommendedName>
        <fullName evidence="3">Cyclin-like domain-containing protein</fullName>
    </recommendedName>
</protein>
<dbReference type="Proteomes" id="UP000076078">
    <property type="component" value="Unassembled WGS sequence"/>
</dbReference>
<accession>A0A151ZAI1</accession>
<evidence type="ECO:0000313" key="1">
    <source>
        <dbReference type="EMBL" id="KYQ90962.1"/>
    </source>
</evidence>
<dbReference type="InParanoid" id="A0A151ZAI1"/>
<dbReference type="AlphaFoldDB" id="A0A151ZAI1"/>
<reference evidence="1 2" key="1">
    <citation type="submission" date="2015-12" db="EMBL/GenBank/DDBJ databases">
        <title>Dictyostelia acquired genes for synthesis and detection of signals that induce cell-type specialization by lateral gene transfer from prokaryotes.</title>
        <authorList>
            <person name="Gloeckner G."/>
            <person name="Schaap P."/>
        </authorList>
    </citation>
    <scope>NUCLEOTIDE SEQUENCE [LARGE SCALE GENOMIC DNA]</scope>
    <source>
        <strain evidence="1 2">TK</strain>
    </source>
</reference>
<comment type="caution">
    <text evidence="1">The sequence shown here is derived from an EMBL/GenBank/DDBJ whole genome shotgun (WGS) entry which is preliminary data.</text>
</comment>
<gene>
    <name evidence="1" type="ORF">DLAC_07845</name>
</gene>
<dbReference type="Gene3D" id="1.10.472.10">
    <property type="entry name" value="Cyclin-like"/>
    <property type="match status" value="1"/>
</dbReference>
<sequence>MVLEMPIIPTILSNFVHQSMSKVNSALKLITPVFENHNGNIVAIDEIISENLRNSLDCFKQQTPIDIDYLREQDKNLIDNFSNQTTPDLNEFLDSFNNNNIYEQQEQNSNNIIIDDIVQDEIDPIKYYLNSDDSEDLQSTQLQQQQQQPEYQIEQSRLEMNFYLFKVIGWLIAHDPIYVTNNDFSEIKEHIQYSLQCAKNMLEAHEIPILFFPIIIFYADKFVKRCGINSKQVFNLLLSASILCVKYHGESVLVDYKIIGKHFHYSPSDLCLMERLFLKGVDYELYVNSPTIYEFLDNIDQENQKYQ</sequence>
<organism evidence="1 2">
    <name type="scientific">Tieghemostelium lacteum</name>
    <name type="common">Slime mold</name>
    <name type="synonym">Dictyostelium lacteum</name>
    <dbReference type="NCBI Taxonomy" id="361077"/>
    <lineage>
        <taxon>Eukaryota</taxon>
        <taxon>Amoebozoa</taxon>
        <taxon>Evosea</taxon>
        <taxon>Eumycetozoa</taxon>
        <taxon>Dictyostelia</taxon>
        <taxon>Dictyosteliales</taxon>
        <taxon>Raperosteliaceae</taxon>
        <taxon>Tieghemostelium</taxon>
    </lineage>
</organism>
<evidence type="ECO:0000313" key="2">
    <source>
        <dbReference type="Proteomes" id="UP000076078"/>
    </source>
</evidence>
<dbReference type="EMBL" id="LODT01000035">
    <property type="protein sequence ID" value="KYQ90962.1"/>
    <property type="molecule type" value="Genomic_DNA"/>
</dbReference>
<keyword evidence="2" id="KW-1185">Reference proteome</keyword>
<dbReference type="OrthoDB" id="10250320at2759"/>
<proteinExistence type="predicted"/>
<name>A0A151ZAI1_TIELA</name>